<keyword evidence="2" id="KW-1185">Reference proteome</keyword>
<protein>
    <submittedName>
        <fullName evidence="1">Uncharacterized protein</fullName>
    </submittedName>
</protein>
<dbReference type="AlphaFoldDB" id="A0A0C9WJS8"/>
<evidence type="ECO:0000313" key="2">
    <source>
        <dbReference type="Proteomes" id="UP000054477"/>
    </source>
</evidence>
<evidence type="ECO:0000313" key="1">
    <source>
        <dbReference type="EMBL" id="KIJ95219.1"/>
    </source>
</evidence>
<reference evidence="2" key="2">
    <citation type="submission" date="2015-01" db="EMBL/GenBank/DDBJ databases">
        <title>Evolutionary Origins and Diversification of the Mycorrhizal Mutualists.</title>
        <authorList>
            <consortium name="DOE Joint Genome Institute"/>
            <consortium name="Mycorrhizal Genomics Consortium"/>
            <person name="Kohler A."/>
            <person name="Kuo A."/>
            <person name="Nagy L.G."/>
            <person name="Floudas D."/>
            <person name="Copeland A."/>
            <person name="Barry K.W."/>
            <person name="Cichocki N."/>
            <person name="Veneault-Fourrey C."/>
            <person name="LaButti K."/>
            <person name="Lindquist E.A."/>
            <person name="Lipzen A."/>
            <person name="Lundell T."/>
            <person name="Morin E."/>
            <person name="Murat C."/>
            <person name="Riley R."/>
            <person name="Ohm R."/>
            <person name="Sun H."/>
            <person name="Tunlid A."/>
            <person name="Henrissat B."/>
            <person name="Grigoriev I.V."/>
            <person name="Hibbett D.S."/>
            <person name="Martin F."/>
        </authorList>
    </citation>
    <scope>NUCLEOTIDE SEQUENCE [LARGE SCALE GENOMIC DNA]</scope>
    <source>
        <strain evidence="2">LaAM-08-1</strain>
    </source>
</reference>
<dbReference type="HOGENOM" id="CLU_2158819_0_0_1"/>
<dbReference type="Proteomes" id="UP000054477">
    <property type="component" value="Unassembled WGS sequence"/>
</dbReference>
<accession>A0A0C9WJS8</accession>
<name>A0A0C9WJS8_9AGAR</name>
<dbReference type="EMBL" id="KN838763">
    <property type="protein sequence ID" value="KIJ95219.1"/>
    <property type="molecule type" value="Genomic_DNA"/>
</dbReference>
<proteinExistence type="predicted"/>
<gene>
    <name evidence="1" type="ORF">K443DRAFT_332517</name>
</gene>
<reference evidence="1 2" key="1">
    <citation type="submission" date="2014-04" db="EMBL/GenBank/DDBJ databases">
        <authorList>
            <consortium name="DOE Joint Genome Institute"/>
            <person name="Kuo A."/>
            <person name="Kohler A."/>
            <person name="Nagy L.G."/>
            <person name="Floudas D."/>
            <person name="Copeland A."/>
            <person name="Barry K.W."/>
            <person name="Cichocki N."/>
            <person name="Veneault-Fourrey C."/>
            <person name="LaButti K."/>
            <person name="Lindquist E.A."/>
            <person name="Lipzen A."/>
            <person name="Lundell T."/>
            <person name="Morin E."/>
            <person name="Murat C."/>
            <person name="Sun H."/>
            <person name="Tunlid A."/>
            <person name="Henrissat B."/>
            <person name="Grigoriev I.V."/>
            <person name="Hibbett D.S."/>
            <person name="Martin F."/>
            <person name="Nordberg H.P."/>
            <person name="Cantor M.N."/>
            <person name="Hua S.X."/>
        </authorList>
    </citation>
    <scope>NUCLEOTIDE SEQUENCE [LARGE SCALE GENOMIC DNA]</scope>
    <source>
        <strain evidence="1 2">LaAM-08-1</strain>
    </source>
</reference>
<dbReference type="OrthoDB" id="10546041at2759"/>
<organism evidence="1 2">
    <name type="scientific">Laccaria amethystina LaAM-08-1</name>
    <dbReference type="NCBI Taxonomy" id="1095629"/>
    <lineage>
        <taxon>Eukaryota</taxon>
        <taxon>Fungi</taxon>
        <taxon>Dikarya</taxon>
        <taxon>Basidiomycota</taxon>
        <taxon>Agaricomycotina</taxon>
        <taxon>Agaricomycetes</taxon>
        <taxon>Agaricomycetidae</taxon>
        <taxon>Agaricales</taxon>
        <taxon>Agaricineae</taxon>
        <taxon>Hydnangiaceae</taxon>
        <taxon>Laccaria</taxon>
    </lineage>
</organism>
<sequence length="111" mass="12763">MEMISSGLRREGRCSFERPVRLKITVLRRSQLFNATECIYVVNCEGKSLYCTEEICTASPVMCKVSEQQETPLLSWITSLCSMSIPNANNPENQFHFLAPRILVYRNRAKK</sequence>